<proteinExistence type="predicted"/>
<accession>A0A517WVG5</accession>
<dbReference type="RefSeq" id="WP_145175155.1">
    <property type="nucleotide sequence ID" value="NZ_CP037422.1"/>
</dbReference>
<dbReference type="InterPro" id="IPR050383">
    <property type="entry name" value="GlyoxalaseI/FosfomycinResist"/>
</dbReference>
<dbReference type="Gene3D" id="3.10.180.10">
    <property type="entry name" value="2,3-Dihydroxybiphenyl 1,2-Dioxygenase, domain 1"/>
    <property type="match status" value="1"/>
</dbReference>
<dbReference type="Pfam" id="PF00903">
    <property type="entry name" value="Glyoxalase"/>
    <property type="match status" value="1"/>
</dbReference>
<gene>
    <name evidence="2" type="ORF">V202x_26230</name>
</gene>
<dbReference type="CDD" id="cd07264">
    <property type="entry name" value="VOC_like"/>
    <property type="match status" value="1"/>
</dbReference>
<dbReference type="SUPFAM" id="SSF54593">
    <property type="entry name" value="Glyoxalase/Bleomycin resistance protein/Dihydroxybiphenyl dioxygenase"/>
    <property type="match status" value="1"/>
</dbReference>
<organism evidence="2 3">
    <name type="scientific">Gimesia aquarii</name>
    <dbReference type="NCBI Taxonomy" id="2527964"/>
    <lineage>
        <taxon>Bacteria</taxon>
        <taxon>Pseudomonadati</taxon>
        <taxon>Planctomycetota</taxon>
        <taxon>Planctomycetia</taxon>
        <taxon>Planctomycetales</taxon>
        <taxon>Planctomycetaceae</taxon>
        <taxon>Gimesia</taxon>
    </lineage>
</organism>
<dbReference type="PANTHER" id="PTHR21366">
    <property type="entry name" value="GLYOXALASE FAMILY PROTEIN"/>
    <property type="match status" value="1"/>
</dbReference>
<evidence type="ECO:0000259" key="1">
    <source>
        <dbReference type="PROSITE" id="PS51819"/>
    </source>
</evidence>
<dbReference type="EMBL" id="CP037422">
    <property type="protein sequence ID" value="QDU09250.1"/>
    <property type="molecule type" value="Genomic_DNA"/>
</dbReference>
<evidence type="ECO:0000313" key="3">
    <source>
        <dbReference type="Proteomes" id="UP000318384"/>
    </source>
</evidence>
<reference evidence="2 3" key="1">
    <citation type="submission" date="2019-03" db="EMBL/GenBank/DDBJ databases">
        <title>Deep-cultivation of Planctomycetes and their phenomic and genomic characterization uncovers novel biology.</title>
        <authorList>
            <person name="Wiegand S."/>
            <person name="Jogler M."/>
            <person name="Boedeker C."/>
            <person name="Pinto D."/>
            <person name="Vollmers J."/>
            <person name="Rivas-Marin E."/>
            <person name="Kohn T."/>
            <person name="Peeters S.H."/>
            <person name="Heuer A."/>
            <person name="Rast P."/>
            <person name="Oberbeckmann S."/>
            <person name="Bunk B."/>
            <person name="Jeske O."/>
            <person name="Meyerdierks A."/>
            <person name="Storesund J.E."/>
            <person name="Kallscheuer N."/>
            <person name="Luecker S."/>
            <person name="Lage O.M."/>
            <person name="Pohl T."/>
            <person name="Merkel B.J."/>
            <person name="Hornburger P."/>
            <person name="Mueller R.-W."/>
            <person name="Bruemmer F."/>
            <person name="Labrenz M."/>
            <person name="Spormann A.M."/>
            <person name="Op den Camp H."/>
            <person name="Overmann J."/>
            <person name="Amann R."/>
            <person name="Jetten M.S.M."/>
            <person name="Mascher T."/>
            <person name="Medema M.H."/>
            <person name="Devos D.P."/>
            <person name="Kaster A.-K."/>
            <person name="Ovreas L."/>
            <person name="Rohde M."/>
            <person name="Galperin M.Y."/>
            <person name="Jogler C."/>
        </authorList>
    </citation>
    <scope>NUCLEOTIDE SEQUENCE [LARGE SCALE GENOMIC DNA]</scope>
    <source>
        <strain evidence="2 3">V202</strain>
    </source>
</reference>
<dbReference type="PANTHER" id="PTHR21366:SF22">
    <property type="entry name" value="VOC DOMAIN-CONTAINING PROTEIN"/>
    <property type="match status" value="1"/>
</dbReference>
<protein>
    <submittedName>
        <fullName evidence="2">Glyoxalase-like domain protein</fullName>
    </submittedName>
</protein>
<keyword evidence="3" id="KW-1185">Reference proteome</keyword>
<dbReference type="InterPro" id="IPR004360">
    <property type="entry name" value="Glyas_Fos-R_dOase_dom"/>
</dbReference>
<dbReference type="AlphaFoldDB" id="A0A517WVG5"/>
<dbReference type="Proteomes" id="UP000318384">
    <property type="component" value="Chromosome"/>
</dbReference>
<evidence type="ECO:0000313" key="2">
    <source>
        <dbReference type="EMBL" id="QDU09250.1"/>
    </source>
</evidence>
<dbReference type="OrthoDB" id="9796521at2"/>
<name>A0A517WVG5_9PLAN</name>
<dbReference type="InterPro" id="IPR037523">
    <property type="entry name" value="VOC_core"/>
</dbReference>
<dbReference type="InterPro" id="IPR029068">
    <property type="entry name" value="Glyas_Bleomycin-R_OHBP_Dase"/>
</dbReference>
<feature type="domain" description="VOC" evidence="1">
    <location>
        <begin position="2"/>
        <end position="128"/>
    </location>
</feature>
<sequence length="131" mass="14399">MKFGYMLFYVRDVEETLEFFETAFGLERKFLSVEGDKGYCELNTGTTVLGFVSYSQAKSAGINFIEPQSEGPAQAVEIGFVTDDIATAYEKAVKNGATPVAPPAEKPWGQTVSYVRDINGFLVEICSEVTK</sequence>
<dbReference type="PROSITE" id="PS51819">
    <property type="entry name" value="VOC"/>
    <property type="match status" value="1"/>
</dbReference>